<accession>A0A0G0RMX5</accession>
<protein>
    <submittedName>
        <fullName evidence="1">Uncharacterized protein</fullName>
    </submittedName>
</protein>
<sequence length="225" mass="25270">MERSDLLYFNAVRFWRALKPEELPSKAEVSDFIEKAEVSLDELIQNLPQRRAETILELRELRQLKIQAQQSYSRPSLCVDLLRVSVSVPVIREAVDELEQDHKSNFSMLFDLSTGLGEPIGAVKAAEEMVRGTDFAKLIATMGSTQGNHIATQAEIYREAHARISEYADLLKADPSGFTVVDKCLQNLQAQSFTQSNKQIVLVGAKYSAELYKAVYPLSEPVHLV</sequence>
<reference evidence="1 2" key="1">
    <citation type="journal article" date="2015" name="Nature">
        <title>rRNA introns, odd ribosomes, and small enigmatic genomes across a large radiation of phyla.</title>
        <authorList>
            <person name="Brown C.T."/>
            <person name="Hug L.A."/>
            <person name="Thomas B.C."/>
            <person name="Sharon I."/>
            <person name="Castelle C.J."/>
            <person name="Singh A."/>
            <person name="Wilkins M.J."/>
            <person name="Williams K.H."/>
            <person name="Banfield J.F."/>
        </authorList>
    </citation>
    <scope>NUCLEOTIDE SEQUENCE [LARGE SCALE GENOMIC DNA]</scope>
</reference>
<dbReference type="Proteomes" id="UP000034531">
    <property type="component" value="Unassembled WGS sequence"/>
</dbReference>
<gene>
    <name evidence="1" type="ORF">UT84_C0002G0087</name>
</gene>
<comment type="caution">
    <text evidence="1">The sequence shown here is derived from an EMBL/GenBank/DDBJ whole genome shotgun (WGS) entry which is preliminary data.</text>
</comment>
<organism evidence="1 2">
    <name type="scientific">Candidatus Curtissbacteria bacterium GW2011_GWA1_40_16</name>
    <dbReference type="NCBI Taxonomy" id="1618405"/>
    <lineage>
        <taxon>Bacteria</taxon>
        <taxon>Candidatus Curtissiibacteriota</taxon>
    </lineage>
</organism>
<dbReference type="EMBL" id="LBYI01000002">
    <property type="protein sequence ID" value="KKR51226.1"/>
    <property type="molecule type" value="Genomic_DNA"/>
</dbReference>
<proteinExistence type="predicted"/>
<name>A0A0G0RMX5_9BACT</name>
<evidence type="ECO:0000313" key="2">
    <source>
        <dbReference type="Proteomes" id="UP000034531"/>
    </source>
</evidence>
<dbReference type="AlphaFoldDB" id="A0A0G0RMX5"/>
<evidence type="ECO:0000313" key="1">
    <source>
        <dbReference type="EMBL" id="KKR51226.1"/>
    </source>
</evidence>